<keyword evidence="5" id="KW-1185">Reference proteome</keyword>
<dbReference type="InterPro" id="IPR045032">
    <property type="entry name" value="PEL"/>
</dbReference>
<evidence type="ECO:0000259" key="3">
    <source>
        <dbReference type="SMART" id="SM00656"/>
    </source>
</evidence>
<dbReference type="EMBL" id="QAOQ01000004">
    <property type="protein sequence ID" value="PTQ96673.1"/>
    <property type="molecule type" value="Genomic_DNA"/>
</dbReference>
<dbReference type="Pfam" id="PF00544">
    <property type="entry name" value="Pectate_lyase_4"/>
    <property type="match status" value="1"/>
</dbReference>
<protein>
    <submittedName>
        <fullName evidence="4">Pectate lyase</fullName>
    </submittedName>
</protein>
<keyword evidence="1 2" id="KW-0456">Lyase</keyword>
<dbReference type="GO" id="GO:0005576">
    <property type="term" value="C:extracellular region"/>
    <property type="evidence" value="ECO:0007669"/>
    <property type="project" value="UniProtKB-SubCell"/>
</dbReference>
<comment type="caution">
    <text evidence="4">The sequence shown here is derived from an EMBL/GenBank/DDBJ whole genome shotgun (WGS) entry which is preliminary data.</text>
</comment>
<accession>A0A2T5J9B7</accession>
<dbReference type="RefSeq" id="WP_107828631.1">
    <property type="nucleotide sequence ID" value="NZ_CP160205.1"/>
</dbReference>
<dbReference type="GO" id="GO:0030570">
    <property type="term" value="F:pectate lyase activity"/>
    <property type="evidence" value="ECO:0007669"/>
    <property type="project" value="InterPro"/>
</dbReference>
<dbReference type="SUPFAM" id="SSF51126">
    <property type="entry name" value="Pectin lyase-like"/>
    <property type="match status" value="1"/>
</dbReference>
<keyword evidence="2" id="KW-0964">Secreted</keyword>
<dbReference type="InterPro" id="IPR011050">
    <property type="entry name" value="Pectin_lyase_fold/virulence"/>
</dbReference>
<feature type="domain" description="Pectate lyase" evidence="3">
    <location>
        <begin position="197"/>
        <end position="411"/>
    </location>
</feature>
<dbReference type="SMART" id="SM00656">
    <property type="entry name" value="Amb_all"/>
    <property type="match status" value="1"/>
</dbReference>
<dbReference type="AlphaFoldDB" id="A0A2T5J9B7"/>
<dbReference type="Proteomes" id="UP000244168">
    <property type="component" value="Unassembled WGS sequence"/>
</dbReference>
<name>A0A2T5J9B7_9SPHI</name>
<comment type="subcellular location">
    <subcellularLocation>
        <location evidence="2">Secreted</location>
    </subcellularLocation>
</comment>
<organism evidence="4 5">
    <name type="scientific">Mucilaginibacter yixingensis</name>
    <dbReference type="NCBI Taxonomy" id="1295612"/>
    <lineage>
        <taxon>Bacteria</taxon>
        <taxon>Pseudomonadati</taxon>
        <taxon>Bacteroidota</taxon>
        <taxon>Sphingobacteriia</taxon>
        <taxon>Sphingobacteriales</taxon>
        <taxon>Sphingobacteriaceae</taxon>
        <taxon>Mucilaginibacter</taxon>
    </lineage>
</organism>
<dbReference type="GO" id="GO:0000272">
    <property type="term" value="P:polysaccharide catabolic process"/>
    <property type="evidence" value="ECO:0007669"/>
    <property type="project" value="UniProtKB-KW"/>
</dbReference>
<keyword evidence="2" id="KW-0624">Polysaccharide degradation</keyword>
<evidence type="ECO:0000256" key="2">
    <source>
        <dbReference type="RuleBase" id="RU361173"/>
    </source>
</evidence>
<evidence type="ECO:0000313" key="4">
    <source>
        <dbReference type="EMBL" id="PTQ96673.1"/>
    </source>
</evidence>
<keyword evidence="2" id="KW-0119">Carbohydrate metabolism</keyword>
<dbReference type="PANTHER" id="PTHR31683:SF18">
    <property type="entry name" value="PECTATE LYASE 21-RELATED"/>
    <property type="match status" value="1"/>
</dbReference>
<evidence type="ECO:0000313" key="5">
    <source>
        <dbReference type="Proteomes" id="UP000244168"/>
    </source>
</evidence>
<dbReference type="Gene3D" id="2.160.20.10">
    <property type="entry name" value="Single-stranded right-handed beta-helix, Pectin lyase-like"/>
    <property type="match status" value="1"/>
</dbReference>
<sequence length="477" mass="50407">MEKKTRKLNSVIFFLILTALFYGEGCKKDSTATTDSSAAAAASASTLAVTSTGTTSGTIDLTGLRSDGGFAYHISYPLSVTGDSNTAPSSSTMHLFENGVELGPAHAVHQDIRDYGKGRFSHWGTTLYFSASDNTNPATNGRKYTYTMGTSTATAPIVTAPTTPTTPATGAATATTTGVSSALMGYAMYSGTTTGGTGGATVTVSTLADLKTAVAGNTAKIVYVSGAIVGAGDDPVYVGSNKSIIGKPGASITGVSLYMFTINNVIIQNITFRNYVTDAAIMMKFATTHVWVDHCDFATDRSHGWAYWGKDITITRASDFITVSWSKFHDTNLSFLISGGIAGNEEDIGHLHVTLHHNMWYNVGEREPDMNYGRVHVFNNYHLNNSGYSLGTRAAGIVRTDNEYFSGCAKPLSTNLAGDPPGYFSGSSTNIYQNCGSNDITTSLSDWLPEYSYSSVLDPAANVPNIVQQGAGAILTN</sequence>
<reference evidence="4 5" key="1">
    <citation type="submission" date="2018-04" db="EMBL/GenBank/DDBJ databases">
        <title>Genomic Encyclopedia of Archaeal and Bacterial Type Strains, Phase II (KMG-II): from individual species to whole genera.</title>
        <authorList>
            <person name="Goeker M."/>
        </authorList>
    </citation>
    <scope>NUCLEOTIDE SEQUENCE [LARGE SCALE GENOMIC DNA]</scope>
    <source>
        <strain evidence="4 5">DSM 26809</strain>
    </source>
</reference>
<evidence type="ECO:0000256" key="1">
    <source>
        <dbReference type="ARBA" id="ARBA00023239"/>
    </source>
</evidence>
<gene>
    <name evidence="4" type="ORF">C8P68_104159</name>
</gene>
<comment type="similarity">
    <text evidence="2">Belongs to the polysaccharide lyase 1 family.</text>
</comment>
<dbReference type="InterPro" id="IPR012334">
    <property type="entry name" value="Pectin_lyas_fold"/>
</dbReference>
<dbReference type="OrthoDB" id="9804661at2"/>
<dbReference type="InterPro" id="IPR002022">
    <property type="entry name" value="Pec_lyase"/>
</dbReference>
<dbReference type="PANTHER" id="PTHR31683">
    <property type="entry name" value="PECTATE LYASE 18-RELATED"/>
    <property type="match status" value="1"/>
</dbReference>
<proteinExistence type="inferred from homology"/>